<reference evidence="2" key="1">
    <citation type="submission" date="2020-12" db="EMBL/GenBank/DDBJ databases">
        <title>Oil enriched cultivation method for isolating marine PHA-producing bacteria.</title>
        <authorList>
            <person name="Zheng W."/>
            <person name="Yu S."/>
            <person name="Huang Y."/>
        </authorList>
    </citation>
    <scope>NUCLEOTIDE SEQUENCE</scope>
    <source>
        <strain evidence="2">SY-2-3</strain>
    </source>
</reference>
<evidence type="ECO:0000259" key="1">
    <source>
        <dbReference type="Pfam" id="PF01872"/>
    </source>
</evidence>
<evidence type="ECO:0000313" key="2">
    <source>
        <dbReference type="EMBL" id="MBN8197618.1"/>
    </source>
</evidence>
<dbReference type="AlphaFoldDB" id="A0A8I1SK35"/>
<dbReference type="InterPro" id="IPR002734">
    <property type="entry name" value="RibDG_C"/>
</dbReference>
<dbReference type="Proteomes" id="UP000664405">
    <property type="component" value="Unassembled WGS sequence"/>
</dbReference>
<gene>
    <name evidence="2" type="ORF">JF547_14220</name>
</gene>
<dbReference type="GO" id="GO:0008703">
    <property type="term" value="F:5-amino-6-(5-phosphoribosylamino)uracil reductase activity"/>
    <property type="evidence" value="ECO:0007669"/>
    <property type="project" value="InterPro"/>
</dbReference>
<name>A0A8I1SK35_9PROT</name>
<evidence type="ECO:0000313" key="3">
    <source>
        <dbReference type="Proteomes" id="UP000664405"/>
    </source>
</evidence>
<organism evidence="2 3">
    <name type="scientific">Thalassospira povalilytica</name>
    <dbReference type="NCBI Taxonomy" id="732237"/>
    <lineage>
        <taxon>Bacteria</taxon>
        <taxon>Pseudomonadati</taxon>
        <taxon>Pseudomonadota</taxon>
        <taxon>Alphaproteobacteria</taxon>
        <taxon>Rhodospirillales</taxon>
        <taxon>Thalassospiraceae</taxon>
        <taxon>Thalassospira</taxon>
    </lineage>
</organism>
<accession>A0A8I1SK35</accession>
<dbReference type="InterPro" id="IPR050765">
    <property type="entry name" value="Riboflavin_Biosynth_HTPR"/>
</dbReference>
<dbReference type="SUPFAM" id="SSF53597">
    <property type="entry name" value="Dihydrofolate reductase-like"/>
    <property type="match status" value="1"/>
</dbReference>
<dbReference type="Gene3D" id="3.40.430.10">
    <property type="entry name" value="Dihydrofolate Reductase, subunit A"/>
    <property type="match status" value="1"/>
</dbReference>
<protein>
    <submittedName>
        <fullName evidence="2">Dihydrofolate reductase family protein</fullName>
    </submittedName>
</protein>
<comment type="caution">
    <text evidence="2">The sequence shown here is derived from an EMBL/GenBank/DDBJ whole genome shotgun (WGS) entry which is preliminary data.</text>
</comment>
<dbReference type="PANTHER" id="PTHR38011:SF2">
    <property type="entry name" value="BIFUNCTIONAL DEAMINASE-REDUCTASE DOMAIN PROTEIN"/>
    <property type="match status" value="1"/>
</dbReference>
<feature type="domain" description="Bacterial bifunctional deaminase-reductase C-terminal" evidence="1">
    <location>
        <begin position="2"/>
        <end position="187"/>
    </location>
</feature>
<sequence>MRKVIVSAFMSVDGVMQAPGGPDEDIAGGFEFGGWTFHYWDAEMGKIMGDHLSASYDLLLGRYTYDIFAAHWPYAGDDDPIGQKFNSVTKYVATSDPDSLSWQNSVALDGDIIDAIRTLKAGNGPDLLTQGSSRLVQALIANDLVDEYRLWVMPAILGRGKRLFGNDGAPTNLTLVSSQAFSTGVCLNILRPDGAVKCGSFAHHAPSDAERERQRKMRIAEGLA</sequence>
<dbReference type="EMBL" id="JAEKJW010000002">
    <property type="protein sequence ID" value="MBN8197618.1"/>
    <property type="molecule type" value="Genomic_DNA"/>
</dbReference>
<dbReference type="InterPro" id="IPR024072">
    <property type="entry name" value="DHFR-like_dom_sf"/>
</dbReference>
<dbReference type="PANTHER" id="PTHR38011">
    <property type="entry name" value="DIHYDROFOLATE REDUCTASE FAMILY PROTEIN (AFU_ORTHOLOGUE AFUA_8G06820)"/>
    <property type="match status" value="1"/>
</dbReference>
<proteinExistence type="predicted"/>
<dbReference type="GO" id="GO:0009231">
    <property type="term" value="P:riboflavin biosynthetic process"/>
    <property type="evidence" value="ECO:0007669"/>
    <property type="project" value="InterPro"/>
</dbReference>
<dbReference type="RefSeq" id="WP_206927742.1">
    <property type="nucleotide sequence ID" value="NZ_JAEKJW010000002.1"/>
</dbReference>
<dbReference type="Pfam" id="PF01872">
    <property type="entry name" value="RibD_C"/>
    <property type="match status" value="1"/>
</dbReference>